<dbReference type="PROSITE" id="PS00599">
    <property type="entry name" value="AA_TRANSFER_CLASS_2"/>
    <property type="match status" value="1"/>
</dbReference>
<dbReference type="AlphaFoldDB" id="A0A2V1H4C0"/>
<protein>
    <recommendedName>
        <fullName evidence="9">Histidinol-phosphate aminotransferase</fullName>
        <ecNumber evidence="9">2.6.1.9</ecNumber>
    </recommendedName>
    <alternativeName>
        <fullName evidence="9">Imidazole acetol-phosphate transaminase</fullName>
    </alternativeName>
</protein>
<comment type="cofactor">
    <cofactor evidence="1 9">
        <name>pyridoxal 5'-phosphate</name>
        <dbReference type="ChEBI" id="CHEBI:597326"/>
    </cofactor>
</comment>
<evidence type="ECO:0000256" key="7">
    <source>
        <dbReference type="ARBA" id="ARBA00022898"/>
    </source>
</evidence>
<evidence type="ECO:0000259" key="10">
    <source>
        <dbReference type="Pfam" id="PF00155"/>
    </source>
</evidence>
<keyword evidence="9" id="KW-0028">Amino-acid biosynthesis</keyword>
<dbReference type="Proteomes" id="UP000244906">
    <property type="component" value="Unassembled WGS sequence"/>
</dbReference>
<keyword evidence="5 9" id="KW-0032">Aminotransferase</keyword>
<proteinExistence type="inferred from homology"/>
<feature type="domain" description="Aminotransferase class I/classII large" evidence="10">
    <location>
        <begin position="36"/>
        <end position="365"/>
    </location>
</feature>
<dbReference type="InterPro" id="IPR015421">
    <property type="entry name" value="PyrdxlP-dep_Trfase_major"/>
</dbReference>
<organism evidence="11 12">
    <name type="scientific">Pelagibaculum spongiae</name>
    <dbReference type="NCBI Taxonomy" id="2080658"/>
    <lineage>
        <taxon>Bacteria</taxon>
        <taxon>Pseudomonadati</taxon>
        <taxon>Pseudomonadota</taxon>
        <taxon>Gammaproteobacteria</taxon>
        <taxon>Oceanospirillales</taxon>
        <taxon>Pelagibaculum</taxon>
    </lineage>
</organism>
<dbReference type="InterPro" id="IPR004839">
    <property type="entry name" value="Aminotransferase_I/II_large"/>
</dbReference>
<dbReference type="UniPathway" id="UPA00031">
    <property type="reaction ID" value="UER00012"/>
</dbReference>
<dbReference type="GO" id="GO:0004400">
    <property type="term" value="F:histidinol-phosphate transaminase activity"/>
    <property type="evidence" value="ECO:0007669"/>
    <property type="project" value="UniProtKB-UniRule"/>
</dbReference>
<evidence type="ECO:0000256" key="5">
    <source>
        <dbReference type="ARBA" id="ARBA00022576"/>
    </source>
</evidence>
<dbReference type="InterPro" id="IPR050106">
    <property type="entry name" value="HistidinolP_aminotransfase"/>
</dbReference>
<dbReference type="Gene3D" id="3.90.1150.10">
    <property type="entry name" value="Aspartate Aminotransferase, domain 1"/>
    <property type="match status" value="1"/>
</dbReference>
<evidence type="ECO:0000313" key="11">
    <source>
        <dbReference type="EMBL" id="PVZ71625.1"/>
    </source>
</evidence>
<reference evidence="11 12" key="1">
    <citation type="submission" date="2018-04" db="EMBL/GenBank/DDBJ databases">
        <title>Thalassorhabdus spongiae gen. nov., sp. nov., isolated from a marine sponge in South-West Iceland.</title>
        <authorList>
            <person name="Knobloch S."/>
            <person name="Daussin A."/>
            <person name="Johannsson R."/>
            <person name="Marteinsson V.T."/>
        </authorList>
    </citation>
    <scope>NUCLEOTIDE SEQUENCE [LARGE SCALE GENOMIC DNA]</scope>
    <source>
        <strain evidence="11 12">Hp12</strain>
    </source>
</reference>
<dbReference type="InterPro" id="IPR015422">
    <property type="entry name" value="PyrdxlP-dep_Trfase_small"/>
</dbReference>
<evidence type="ECO:0000256" key="3">
    <source>
        <dbReference type="ARBA" id="ARBA00007970"/>
    </source>
</evidence>
<dbReference type="GO" id="GO:0030170">
    <property type="term" value="F:pyridoxal phosphate binding"/>
    <property type="evidence" value="ECO:0007669"/>
    <property type="project" value="InterPro"/>
</dbReference>
<sequence length="377" mass="40536">MSCDFEALAQVGVQGLKPYVPGKDEDELKRELGLTSVVKLASNENPLGISTKAKAAAEAVLADLTRYPDDAGFSLKQALIARNPGITSEQITLGSGSNDNLELLARVFAGPGDQVVFSEHAFAVYPIATKAVGADAVIVPAKEYGHDLAAMAAAITDKTKLVFLANPNNPTGSWFDRTAFEAFMVQVPESVIVVLDEAYGEFVNLPQYPRGTDYMGQYANLVVTRTFSKAWGLAGLRVGYSFASPQVAGLLNRVRRPFNVNQIAMRAAEAVLTDQDYLDRVIQMNQAGYQQLVNACDQQGWAYLPSIGNFLCIKVAENAADSDQIFNALLRKGIIVRPVAGYGMPEYLRVSVGTESENQAFIDALIEVSSAGPANAN</sequence>
<feature type="modified residue" description="N6-(pyridoxal phosphate)lysine" evidence="9">
    <location>
        <position position="229"/>
    </location>
</feature>
<dbReference type="PANTHER" id="PTHR43643:SF3">
    <property type="entry name" value="HISTIDINOL-PHOSPHATE AMINOTRANSFERASE"/>
    <property type="match status" value="1"/>
</dbReference>
<dbReference type="GO" id="GO:0000105">
    <property type="term" value="P:L-histidine biosynthetic process"/>
    <property type="evidence" value="ECO:0007669"/>
    <property type="project" value="UniProtKB-UniRule"/>
</dbReference>
<dbReference type="Pfam" id="PF00155">
    <property type="entry name" value="Aminotran_1_2"/>
    <property type="match status" value="1"/>
</dbReference>
<evidence type="ECO:0000313" key="12">
    <source>
        <dbReference type="Proteomes" id="UP000244906"/>
    </source>
</evidence>
<dbReference type="RefSeq" id="WP_116685214.1">
    <property type="nucleotide sequence ID" value="NZ_CAWNYD010000001.1"/>
</dbReference>
<evidence type="ECO:0000256" key="2">
    <source>
        <dbReference type="ARBA" id="ARBA00005011"/>
    </source>
</evidence>
<dbReference type="CDD" id="cd00609">
    <property type="entry name" value="AAT_like"/>
    <property type="match status" value="1"/>
</dbReference>
<comment type="catalytic activity">
    <reaction evidence="8 9">
        <text>L-histidinol phosphate + 2-oxoglutarate = 3-(imidazol-4-yl)-2-oxopropyl phosphate + L-glutamate</text>
        <dbReference type="Rhea" id="RHEA:23744"/>
        <dbReference type="ChEBI" id="CHEBI:16810"/>
        <dbReference type="ChEBI" id="CHEBI:29985"/>
        <dbReference type="ChEBI" id="CHEBI:57766"/>
        <dbReference type="ChEBI" id="CHEBI:57980"/>
        <dbReference type="EC" id="2.6.1.9"/>
    </reaction>
</comment>
<dbReference type="PANTHER" id="PTHR43643">
    <property type="entry name" value="HISTIDINOL-PHOSPHATE AMINOTRANSFERASE 2"/>
    <property type="match status" value="1"/>
</dbReference>
<evidence type="ECO:0000256" key="4">
    <source>
        <dbReference type="ARBA" id="ARBA00011738"/>
    </source>
</evidence>
<gene>
    <name evidence="9" type="primary">hisC</name>
    <name evidence="11" type="ORF">DC094_00885</name>
</gene>
<evidence type="ECO:0000256" key="9">
    <source>
        <dbReference type="HAMAP-Rule" id="MF_01023"/>
    </source>
</evidence>
<comment type="similarity">
    <text evidence="3 9">Belongs to the class-II pyridoxal-phosphate-dependent aminotransferase family. Histidinol-phosphate aminotransferase subfamily.</text>
</comment>
<dbReference type="Gene3D" id="3.40.640.10">
    <property type="entry name" value="Type I PLP-dependent aspartate aminotransferase-like (Major domain)"/>
    <property type="match status" value="1"/>
</dbReference>
<comment type="subunit">
    <text evidence="4 9">Homodimer.</text>
</comment>
<dbReference type="SUPFAM" id="SSF53383">
    <property type="entry name" value="PLP-dependent transferases"/>
    <property type="match status" value="1"/>
</dbReference>
<keyword evidence="7 9" id="KW-0663">Pyridoxal phosphate</keyword>
<keyword evidence="6 9" id="KW-0808">Transferase</keyword>
<dbReference type="HAMAP" id="MF_01023">
    <property type="entry name" value="HisC_aminotrans_2"/>
    <property type="match status" value="1"/>
</dbReference>
<dbReference type="NCBIfam" id="TIGR01141">
    <property type="entry name" value="hisC"/>
    <property type="match status" value="1"/>
</dbReference>
<evidence type="ECO:0000256" key="6">
    <source>
        <dbReference type="ARBA" id="ARBA00022679"/>
    </source>
</evidence>
<evidence type="ECO:0000256" key="1">
    <source>
        <dbReference type="ARBA" id="ARBA00001933"/>
    </source>
</evidence>
<dbReference type="EMBL" id="QDDL01000001">
    <property type="protein sequence ID" value="PVZ71625.1"/>
    <property type="molecule type" value="Genomic_DNA"/>
</dbReference>
<dbReference type="InterPro" id="IPR005861">
    <property type="entry name" value="HisP_aminotrans"/>
</dbReference>
<comment type="pathway">
    <text evidence="2 9">Amino-acid biosynthesis; L-histidine biosynthesis; L-histidine from 5-phospho-alpha-D-ribose 1-diphosphate: step 7/9.</text>
</comment>
<name>A0A2V1H4C0_9GAMM</name>
<dbReference type="EC" id="2.6.1.9" evidence="9"/>
<dbReference type="InterPro" id="IPR015424">
    <property type="entry name" value="PyrdxlP-dep_Trfase"/>
</dbReference>
<dbReference type="OrthoDB" id="9813612at2"/>
<evidence type="ECO:0000256" key="8">
    <source>
        <dbReference type="ARBA" id="ARBA00047481"/>
    </source>
</evidence>
<dbReference type="InterPro" id="IPR001917">
    <property type="entry name" value="Aminotrans_II_pyridoxalP_BS"/>
</dbReference>
<accession>A0A2V1H4C0</accession>
<comment type="caution">
    <text evidence="11">The sequence shown here is derived from an EMBL/GenBank/DDBJ whole genome shotgun (WGS) entry which is preliminary data.</text>
</comment>
<keyword evidence="12" id="KW-1185">Reference proteome</keyword>
<keyword evidence="9" id="KW-0368">Histidine biosynthesis</keyword>